<reference evidence="3" key="1">
    <citation type="journal article" date="2022" name="IScience">
        <title>Evolution of zygomycete secretomes and the origins of terrestrial fungal ecologies.</title>
        <authorList>
            <person name="Chang Y."/>
            <person name="Wang Y."/>
            <person name="Mondo S."/>
            <person name="Ahrendt S."/>
            <person name="Andreopoulos W."/>
            <person name="Barry K."/>
            <person name="Beard J."/>
            <person name="Benny G.L."/>
            <person name="Blankenship S."/>
            <person name="Bonito G."/>
            <person name="Cuomo C."/>
            <person name="Desiro A."/>
            <person name="Gervers K.A."/>
            <person name="Hundley H."/>
            <person name="Kuo A."/>
            <person name="LaButti K."/>
            <person name="Lang B.F."/>
            <person name="Lipzen A."/>
            <person name="O'Donnell K."/>
            <person name="Pangilinan J."/>
            <person name="Reynolds N."/>
            <person name="Sandor L."/>
            <person name="Smith M.E."/>
            <person name="Tsang A."/>
            <person name="Grigoriev I.V."/>
            <person name="Stajich J.E."/>
            <person name="Spatafora J.W."/>
        </authorList>
    </citation>
    <scope>NUCLEOTIDE SEQUENCE</scope>
    <source>
        <strain evidence="3">RSA 2281</strain>
    </source>
</reference>
<proteinExistence type="predicted"/>
<evidence type="ECO:0000256" key="1">
    <source>
        <dbReference type="SAM" id="MobiDB-lite"/>
    </source>
</evidence>
<feature type="region of interest" description="Disordered" evidence="1">
    <location>
        <begin position="503"/>
        <end position="529"/>
    </location>
</feature>
<dbReference type="GO" id="GO:0005794">
    <property type="term" value="C:Golgi apparatus"/>
    <property type="evidence" value="ECO:0007669"/>
    <property type="project" value="TreeGrafter"/>
</dbReference>
<protein>
    <submittedName>
        <fullName evidence="3">Uncharacterized protein</fullName>
    </submittedName>
</protein>
<keyword evidence="2" id="KW-0812">Transmembrane</keyword>
<evidence type="ECO:0000313" key="4">
    <source>
        <dbReference type="Proteomes" id="UP001209540"/>
    </source>
</evidence>
<dbReference type="EMBL" id="JAIXMP010000023">
    <property type="protein sequence ID" value="KAI9255162.1"/>
    <property type="molecule type" value="Genomic_DNA"/>
</dbReference>
<dbReference type="PANTHER" id="PTHR34391:SF1">
    <property type="entry name" value="UPF0658 GOLGI APPARATUS MEMBRANE PROTEIN C1952.10C-RELATED"/>
    <property type="match status" value="1"/>
</dbReference>
<name>A0AAD5K473_9FUNG</name>
<dbReference type="AlphaFoldDB" id="A0AAD5K473"/>
<keyword evidence="2" id="KW-1133">Transmembrane helix</keyword>
<keyword evidence="4" id="KW-1185">Reference proteome</keyword>
<sequence length="529" mass="60177">MLSPTNKSNILSSNNGITRQQLDQQPESSTSSSTHYQRTRSDDLAPILSQQQKRHSATTTRTEISTYYPCEEDMSSSHSKNKQVLYSHNQKQYQRASLGVGMMMNDGKNKAITSWLDHCPWNNESNNNSNTNTNDLIYHEQQHPERVNIENDYPNPFLGILVVILFIESVVIIVLEGFRVRQNVYQSSQCLLSITGVGVSFTNLIYRALVIAISLYQLLLCVDTLRQRSAAQLYALILLGFLYVIFAIIQTYQNQSIEEWMVELQCIDETSRTIGPHYEYAILAVIPACFLVFIGCSIWLHRQFTWYDHCYYPQQQKSRTLMTTPENNSNQKDEMNPRFKKAAVTLATLLALVKVDLFFFFSFAVQLSPSALLYYDTTTMEALLVAGLGMVLFIIGYYGILNEKPWVLGFVTLVAAVSIAYFVFRLITFAQPHLSSPSGEDPYRATRYSLIYTLLVLIILTTLTTGVAVATIRSMMHGVRILRDCASSTQRINNNTSMTTAYYSHDRQNKSSSSSFYQKHKDIGRSETK</sequence>
<reference evidence="3" key="2">
    <citation type="submission" date="2023-02" db="EMBL/GenBank/DDBJ databases">
        <authorList>
            <consortium name="DOE Joint Genome Institute"/>
            <person name="Mondo S.J."/>
            <person name="Chang Y."/>
            <person name="Wang Y."/>
            <person name="Ahrendt S."/>
            <person name="Andreopoulos W."/>
            <person name="Barry K."/>
            <person name="Beard J."/>
            <person name="Benny G.L."/>
            <person name="Blankenship S."/>
            <person name="Bonito G."/>
            <person name="Cuomo C."/>
            <person name="Desiro A."/>
            <person name="Gervers K.A."/>
            <person name="Hundley H."/>
            <person name="Kuo A."/>
            <person name="LaButti K."/>
            <person name="Lang B.F."/>
            <person name="Lipzen A."/>
            <person name="O'Donnell K."/>
            <person name="Pangilinan J."/>
            <person name="Reynolds N."/>
            <person name="Sandor L."/>
            <person name="Smith M.W."/>
            <person name="Tsang A."/>
            <person name="Grigoriev I.V."/>
            <person name="Stajich J.E."/>
            <person name="Spatafora J.W."/>
        </authorList>
    </citation>
    <scope>NUCLEOTIDE SEQUENCE</scope>
    <source>
        <strain evidence="3">RSA 2281</strain>
    </source>
</reference>
<feature type="transmembrane region" description="Helical" evidence="2">
    <location>
        <begin position="204"/>
        <end position="221"/>
    </location>
</feature>
<feature type="compositionally biased region" description="Basic and acidic residues" evidence="1">
    <location>
        <begin position="519"/>
        <end position="529"/>
    </location>
</feature>
<keyword evidence="2" id="KW-0472">Membrane</keyword>
<gene>
    <name evidence="3" type="ORF">BDA99DRAFT_574138</name>
</gene>
<feature type="transmembrane region" description="Helical" evidence="2">
    <location>
        <begin position="407"/>
        <end position="430"/>
    </location>
</feature>
<dbReference type="InterPro" id="IPR040410">
    <property type="entry name" value="UPF0658_Golgi"/>
</dbReference>
<feature type="transmembrane region" description="Helical" evidence="2">
    <location>
        <begin position="156"/>
        <end position="175"/>
    </location>
</feature>
<feature type="transmembrane region" description="Helical" evidence="2">
    <location>
        <begin position="450"/>
        <end position="472"/>
    </location>
</feature>
<organism evidence="3 4">
    <name type="scientific">Phascolomyces articulosus</name>
    <dbReference type="NCBI Taxonomy" id="60185"/>
    <lineage>
        <taxon>Eukaryota</taxon>
        <taxon>Fungi</taxon>
        <taxon>Fungi incertae sedis</taxon>
        <taxon>Mucoromycota</taxon>
        <taxon>Mucoromycotina</taxon>
        <taxon>Mucoromycetes</taxon>
        <taxon>Mucorales</taxon>
        <taxon>Lichtheimiaceae</taxon>
        <taxon>Phascolomyces</taxon>
    </lineage>
</organism>
<feature type="transmembrane region" description="Helical" evidence="2">
    <location>
        <begin position="382"/>
        <end position="400"/>
    </location>
</feature>
<feature type="transmembrane region" description="Helical" evidence="2">
    <location>
        <begin position="280"/>
        <end position="300"/>
    </location>
</feature>
<evidence type="ECO:0000313" key="3">
    <source>
        <dbReference type="EMBL" id="KAI9255162.1"/>
    </source>
</evidence>
<feature type="transmembrane region" description="Helical" evidence="2">
    <location>
        <begin position="233"/>
        <end position="252"/>
    </location>
</feature>
<comment type="caution">
    <text evidence="3">The sequence shown here is derived from an EMBL/GenBank/DDBJ whole genome shotgun (WGS) entry which is preliminary data.</text>
</comment>
<dbReference type="PANTHER" id="PTHR34391">
    <property type="entry name" value="UPF0658 GOLGI APPARATUS MEMBRANE PROTEIN C1952.10C-RELATED"/>
    <property type="match status" value="1"/>
</dbReference>
<feature type="compositionally biased region" description="Polar residues" evidence="1">
    <location>
        <begin position="1"/>
        <end position="36"/>
    </location>
</feature>
<dbReference type="Proteomes" id="UP001209540">
    <property type="component" value="Unassembled WGS sequence"/>
</dbReference>
<evidence type="ECO:0000256" key="2">
    <source>
        <dbReference type="SAM" id="Phobius"/>
    </source>
</evidence>
<feature type="transmembrane region" description="Helical" evidence="2">
    <location>
        <begin position="342"/>
        <end position="362"/>
    </location>
</feature>
<feature type="region of interest" description="Disordered" evidence="1">
    <location>
        <begin position="1"/>
        <end position="60"/>
    </location>
</feature>
<accession>A0AAD5K473</accession>